<dbReference type="EMBL" id="CP021780">
    <property type="protein sequence ID" value="ASA25624.1"/>
    <property type="molecule type" value="Genomic_DNA"/>
</dbReference>
<evidence type="ECO:0000256" key="1">
    <source>
        <dbReference type="ARBA" id="ARBA00022603"/>
    </source>
</evidence>
<keyword evidence="5" id="KW-1185">Reference proteome</keyword>
<sequence length="312" mass="35524">MVQIRERISGKKKRNAPHSIIPYIGGKYGLVSRIIPLIKWCAESYELAGLIEGAAGGARIMLNTSPDLFEHRILNDLDLSLAKLYAAIGDKELVYQLIKRLNELEYSKEVFDTAVLDRDLDAELADRRIYKGTSSIVNAAAYTFICAHQSHAANMKGYDRGREARCYSDYYDKVDCLDAFQPLLEGVTVTHGSCLDLVDEYYDRGEYFMYIDMPYPEKTMRGGNHYKYNCTHEVLEELANKLINTKMKIALSSYPCDIYDRLCDQHGWQRLFLKMKSVTMGGTASLKGAECLYINFEIPFELEDSITSGCLW</sequence>
<dbReference type="GO" id="GO:0006298">
    <property type="term" value="P:mismatch repair"/>
    <property type="evidence" value="ECO:0007669"/>
    <property type="project" value="TreeGrafter"/>
</dbReference>
<name>A0A2Z2KHB0_9BACL</name>
<dbReference type="OrthoDB" id="9805629at2"/>
<dbReference type="GO" id="GO:0032259">
    <property type="term" value="P:methylation"/>
    <property type="evidence" value="ECO:0007669"/>
    <property type="project" value="UniProtKB-KW"/>
</dbReference>
<gene>
    <name evidence="4" type="ORF">B9T62_35765</name>
</gene>
<dbReference type="Pfam" id="PF02086">
    <property type="entry name" value="MethyltransfD12"/>
    <property type="match status" value="1"/>
</dbReference>
<protein>
    <recommendedName>
        <fullName evidence="6">Site-specific DNA-methyltransferase (adenine-specific)</fullName>
    </recommendedName>
</protein>
<dbReference type="Gene3D" id="3.40.50.150">
    <property type="entry name" value="Vaccinia Virus protein VP39"/>
    <property type="match status" value="2"/>
</dbReference>
<dbReference type="KEGG" id="pdh:B9T62_35765"/>
<dbReference type="GO" id="GO:1904047">
    <property type="term" value="F:S-adenosyl-L-methionine binding"/>
    <property type="evidence" value="ECO:0007669"/>
    <property type="project" value="TreeGrafter"/>
</dbReference>
<reference evidence="4 5" key="1">
    <citation type="submission" date="2017-06" db="EMBL/GenBank/DDBJ databases">
        <title>Complete genome sequence of Paenibacillus donghaensis KCTC 13049T isolated from East Sea sediment, South Korea.</title>
        <authorList>
            <person name="Jung B.K."/>
            <person name="Hong S.-J."/>
            <person name="Shin J.-H."/>
        </authorList>
    </citation>
    <scope>NUCLEOTIDE SEQUENCE [LARGE SCALE GENOMIC DNA]</scope>
    <source>
        <strain evidence="4 5">KCTC 13049</strain>
    </source>
</reference>
<dbReference type="GO" id="GO:0009307">
    <property type="term" value="P:DNA restriction-modification system"/>
    <property type="evidence" value="ECO:0007669"/>
    <property type="project" value="InterPro"/>
</dbReference>
<keyword evidence="3" id="KW-0949">S-adenosyl-L-methionine</keyword>
<dbReference type="RefSeq" id="WP_087919585.1">
    <property type="nucleotide sequence ID" value="NZ_CP021780.1"/>
</dbReference>
<proteinExistence type="predicted"/>
<accession>A0A2Z2KHB0</accession>
<evidence type="ECO:0000313" key="4">
    <source>
        <dbReference type="EMBL" id="ASA25624.1"/>
    </source>
</evidence>
<evidence type="ECO:0000256" key="2">
    <source>
        <dbReference type="ARBA" id="ARBA00022679"/>
    </source>
</evidence>
<dbReference type="InterPro" id="IPR029063">
    <property type="entry name" value="SAM-dependent_MTases_sf"/>
</dbReference>
<dbReference type="InterPro" id="IPR012327">
    <property type="entry name" value="MeTrfase_D12"/>
</dbReference>
<dbReference type="AlphaFoldDB" id="A0A2Z2KHB0"/>
<organism evidence="4 5">
    <name type="scientific">Paenibacillus donghaensis</name>
    <dbReference type="NCBI Taxonomy" id="414771"/>
    <lineage>
        <taxon>Bacteria</taxon>
        <taxon>Bacillati</taxon>
        <taxon>Bacillota</taxon>
        <taxon>Bacilli</taxon>
        <taxon>Bacillales</taxon>
        <taxon>Paenibacillaceae</taxon>
        <taxon>Paenibacillus</taxon>
    </lineage>
</organism>
<evidence type="ECO:0000313" key="5">
    <source>
        <dbReference type="Proteomes" id="UP000249890"/>
    </source>
</evidence>
<dbReference type="PANTHER" id="PTHR30481">
    <property type="entry name" value="DNA ADENINE METHYLASE"/>
    <property type="match status" value="1"/>
</dbReference>
<dbReference type="GO" id="GO:0043565">
    <property type="term" value="F:sequence-specific DNA binding"/>
    <property type="evidence" value="ECO:0007669"/>
    <property type="project" value="TreeGrafter"/>
</dbReference>
<dbReference type="PRINTS" id="PR00505">
    <property type="entry name" value="D12N6MTFRASE"/>
</dbReference>
<keyword evidence="1" id="KW-0489">Methyltransferase</keyword>
<dbReference type="Proteomes" id="UP000249890">
    <property type="component" value="Chromosome"/>
</dbReference>
<dbReference type="GO" id="GO:0009007">
    <property type="term" value="F:site-specific DNA-methyltransferase (adenine-specific) activity"/>
    <property type="evidence" value="ECO:0007669"/>
    <property type="project" value="UniProtKB-EC"/>
</dbReference>
<evidence type="ECO:0000256" key="3">
    <source>
        <dbReference type="ARBA" id="ARBA00022691"/>
    </source>
</evidence>
<evidence type="ECO:0008006" key="6">
    <source>
        <dbReference type="Google" id="ProtNLM"/>
    </source>
</evidence>
<dbReference type="SUPFAM" id="SSF53335">
    <property type="entry name" value="S-adenosyl-L-methionine-dependent methyltransferases"/>
    <property type="match status" value="1"/>
</dbReference>
<keyword evidence="2" id="KW-0808">Transferase</keyword>